<evidence type="ECO:0000313" key="4">
    <source>
        <dbReference type="Proteomes" id="UP000184240"/>
    </source>
</evidence>
<dbReference type="InterPro" id="IPR025503">
    <property type="entry name" value="DUF4391"/>
</dbReference>
<dbReference type="EMBL" id="QOVN01000007">
    <property type="protein sequence ID" value="RXG27539.1"/>
    <property type="molecule type" value="Genomic_DNA"/>
</dbReference>
<sequence>MDFFNLPNQSKVARVIPKNAFDEYTSTKQKRLLTDLVLRITWTHKLSRETINLEAKEILEIQVFKVELKQKADISKILDIIDKAIPYHIVFWIEFKQQAYLSSALKHSHPNSDDISVIDWRFNCHWFNIDTNTYVFNLNKSIDAVFKNMCVQLTGKPLFDQKPFSLILKNEKEINRLENEIDRLKKSLRQAKQFNKKVELNIELQSKLELLKQVESRTF</sequence>
<feature type="coiled-coil region" evidence="1">
    <location>
        <begin position="167"/>
        <end position="217"/>
    </location>
</feature>
<gene>
    <name evidence="2" type="ORF">DSM01_3058</name>
    <name evidence="3" type="ORF">SAMN04487999_0515</name>
</gene>
<evidence type="ECO:0000313" key="3">
    <source>
        <dbReference type="EMBL" id="SHH56471.1"/>
    </source>
</evidence>
<dbReference type="AlphaFoldDB" id="A0A1M5U0Q4"/>
<evidence type="ECO:0008006" key="6">
    <source>
        <dbReference type="Google" id="ProtNLM"/>
    </source>
</evidence>
<dbReference type="Pfam" id="PF14335">
    <property type="entry name" value="DUF4391"/>
    <property type="match status" value="1"/>
</dbReference>
<organism evidence="3 4">
    <name type="scientific">Leeuwenhoekiella palythoae</name>
    <dbReference type="NCBI Taxonomy" id="573501"/>
    <lineage>
        <taxon>Bacteria</taxon>
        <taxon>Pseudomonadati</taxon>
        <taxon>Bacteroidota</taxon>
        <taxon>Flavobacteriia</taxon>
        <taxon>Flavobacteriales</taxon>
        <taxon>Flavobacteriaceae</taxon>
        <taxon>Leeuwenhoekiella</taxon>
    </lineage>
</organism>
<evidence type="ECO:0000256" key="1">
    <source>
        <dbReference type="SAM" id="Coils"/>
    </source>
</evidence>
<evidence type="ECO:0000313" key="5">
    <source>
        <dbReference type="Proteomes" id="UP000290037"/>
    </source>
</evidence>
<dbReference type="Proteomes" id="UP000184240">
    <property type="component" value="Unassembled WGS sequence"/>
</dbReference>
<accession>A0A1M5U0Q4</accession>
<dbReference type="RefSeq" id="WP_072980025.1">
    <property type="nucleotide sequence ID" value="NZ_FQXT01000001.1"/>
</dbReference>
<reference evidence="4" key="2">
    <citation type="submission" date="2016-11" db="EMBL/GenBank/DDBJ databases">
        <authorList>
            <person name="Varghese N."/>
            <person name="Submissions S."/>
        </authorList>
    </citation>
    <scope>NUCLEOTIDE SEQUENCE [LARGE SCALE GENOMIC DNA]</scope>
    <source>
        <strain evidence="4">DSM 19859</strain>
    </source>
</reference>
<protein>
    <recommendedName>
        <fullName evidence="6">DUF4391 domain-containing protein</fullName>
    </recommendedName>
</protein>
<name>A0A1M5U0Q4_9FLAO</name>
<proteinExistence type="predicted"/>
<reference evidence="3" key="1">
    <citation type="submission" date="2016-11" db="EMBL/GenBank/DDBJ databases">
        <authorList>
            <person name="Jaros S."/>
            <person name="Januszkiewicz K."/>
            <person name="Wedrychowicz H."/>
        </authorList>
    </citation>
    <scope>NUCLEOTIDE SEQUENCE [LARGE SCALE GENOMIC DNA]</scope>
    <source>
        <strain evidence="3">DSM 19859</strain>
    </source>
</reference>
<dbReference type="EMBL" id="FQXT01000001">
    <property type="protein sequence ID" value="SHH56471.1"/>
    <property type="molecule type" value="Genomic_DNA"/>
</dbReference>
<evidence type="ECO:0000313" key="2">
    <source>
        <dbReference type="EMBL" id="RXG27539.1"/>
    </source>
</evidence>
<dbReference type="STRING" id="573501.SAMN04487999_0515"/>
<reference evidence="2 5" key="3">
    <citation type="submission" date="2018-07" db="EMBL/GenBank/DDBJ databases">
        <title>Leeuwenhoekiella genomics.</title>
        <authorList>
            <person name="Tahon G."/>
            <person name="Willems A."/>
        </authorList>
    </citation>
    <scope>NUCLEOTIDE SEQUENCE [LARGE SCALE GENOMIC DNA]</scope>
    <source>
        <strain evidence="2 5">LMG 24856</strain>
    </source>
</reference>
<dbReference type="OrthoDB" id="9805811at2"/>
<dbReference type="Proteomes" id="UP000290037">
    <property type="component" value="Unassembled WGS sequence"/>
</dbReference>
<keyword evidence="1" id="KW-0175">Coiled coil</keyword>
<keyword evidence="5" id="KW-1185">Reference proteome</keyword>